<dbReference type="RefSeq" id="WP_156683747.1">
    <property type="nucleotide sequence ID" value="NZ_CABWIB010000001.1"/>
</dbReference>
<gene>
    <name evidence="1" type="ORF">OMES3154_01062</name>
</gene>
<dbReference type="Proteomes" id="UP000419017">
    <property type="component" value="Unassembled WGS sequence"/>
</dbReference>
<name>A0A6I8M7B9_9FUSO</name>
<accession>A0A6I8M7B9</accession>
<evidence type="ECO:0000313" key="2">
    <source>
        <dbReference type="Proteomes" id="UP000419017"/>
    </source>
</evidence>
<proteinExistence type="predicted"/>
<sequence length="69" mass="7862">MKFDECIKCSSMNYEVKSATITTSSPISSFIPITKKELFYIKICIDCGCTEIYNAKILDKYSKKKTSKC</sequence>
<dbReference type="AlphaFoldDB" id="A0A6I8M7B9"/>
<protein>
    <submittedName>
        <fullName evidence="1">Uncharacterized protein</fullName>
    </submittedName>
</protein>
<dbReference type="InterPro" id="IPR018652">
    <property type="entry name" value="DUF2082_NA-bd_Znr"/>
</dbReference>
<keyword evidence="2" id="KW-1185">Reference proteome</keyword>
<reference evidence="1 2" key="1">
    <citation type="submission" date="2019-10" db="EMBL/GenBank/DDBJ databases">
        <authorList>
            <person name="Blom J."/>
        </authorList>
    </citation>
    <scope>NUCLEOTIDE SEQUENCE [LARGE SCALE GENOMIC DNA]</scope>
    <source>
        <strain evidence="1 2">ES3154-GLU</strain>
    </source>
</reference>
<organism evidence="1 2">
    <name type="scientific">Oceanivirga miroungae</name>
    <dbReference type="NCBI Taxonomy" id="1130046"/>
    <lineage>
        <taxon>Bacteria</taxon>
        <taxon>Fusobacteriati</taxon>
        <taxon>Fusobacteriota</taxon>
        <taxon>Fusobacteriia</taxon>
        <taxon>Fusobacteriales</taxon>
        <taxon>Leptotrichiaceae</taxon>
        <taxon>Oceanivirga</taxon>
    </lineage>
</organism>
<dbReference type="EMBL" id="CABWIB010000001">
    <property type="protein sequence ID" value="VWL85774.1"/>
    <property type="molecule type" value="Genomic_DNA"/>
</dbReference>
<dbReference type="Pfam" id="PF09855">
    <property type="entry name" value="Zn_ribbon_13"/>
    <property type="match status" value="1"/>
</dbReference>
<evidence type="ECO:0000313" key="1">
    <source>
        <dbReference type="EMBL" id="VWL85774.1"/>
    </source>
</evidence>